<protein>
    <recommendedName>
        <fullName evidence="6">LIM zinc-binding domain-containing protein</fullName>
    </recommendedName>
</protein>
<sequence>TGIRPGHLIGCDVRYFIRIEGFIYQGVGVRGAADTEFGPHPNPHTQPAGHLIYWWLLMVECQSSSMNAPKCYGCHKAIKERYLLKALDHLWHEDCLKCVCCDRRLGSTFFTKADLILCKRDYFRMFGATGLCSACNKHIPGFEMVMRARRNVYHLECFKCKACSHTFCVGDRFYLYDNKILCEYDYAERMVFTNLN</sequence>
<dbReference type="OrthoDB" id="6352355at2759"/>
<evidence type="ECO:0000256" key="2">
    <source>
        <dbReference type="ARBA" id="ARBA00022737"/>
    </source>
</evidence>
<dbReference type="PANTHER" id="PTHR45787">
    <property type="entry name" value="LD11652P"/>
    <property type="match status" value="1"/>
</dbReference>
<accession>A0A7R9KTV4</accession>
<dbReference type="EMBL" id="CAJPIZ010006680">
    <property type="protein sequence ID" value="CAG2109728.1"/>
    <property type="molecule type" value="Genomic_DNA"/>
</dbReference>
<evidence type="ECO:0000256" key="4">
    <source>
        <dbReference type="ARBA" id="ARBA00023038"/>
    </source>
</evidence>
<keyword evidence="2" id="KW-0677">Repeat</keyword>
<reference evidence="7" key="1">
    <citation type="submission" date="2020-11" db="EMBL/GenBank/DDBJ databases">
        <authorList>
            <person name="Tran Van P."/>
        </authorList>
    </citation>
    <scope>NUCLEOTIDE SEQUENCE</scope>
</reference>
<evidence type="ECO:0000259" key="6">
    <source>
        <dbReference type="PROSITE" id="PS50023"/>
    </source>
</evidence>
<evidence type="ECO:0000313" key="7">
    <source>
        <dbReference type="EMBL" id="CAD7629298.1"/>
    </source>
</evidence>
<dbReference type="EMBL" id="OC861255">
    <property type="protein sequence ID" value="CAD7629298.1"/>
    <property type="molecule type" value="Genomic_DNA"/>
</dbReference>
<keyword evidence="1 5" id="KW-0479">Metal-binding</keyword>
<keyword evidence="8" id="KW-1185">Reference proteome</keyword>
<dbReference type="GO" id="GO:0003713">
    <property type="term" value="F:transcription coactivator activity"/>
    <property type="evidence" value="ECO:0007669"/>
    <property type="project" value="TreeGrafter"/>
</dbReference>
<dbReference type="SUPFAM" id="SSF57716">
    <property type="entry name" value="Glucocorticoid receptor-like (DNA-binding domain)"/>
    <property type="match status" value="2"/>
</dbReference>
<dbReference type="InterPro" id="IPR050945">
    <property type="entry name" value="LMO_RBTN_TF"/>
</dbReference>
<feature type="domain" description="LIM zinc-binding" evidence="6">
    <location>
        <begin position="69"/>
        <end position="128"/>
    </location>
</feature>
<dbReference type="PROSITE" id="PS00478">
    <property type="entry name" value="LIM_DOMAIN_1"/>
    <property type="match status" value="1"/>
</dbReference>
<gene>
    <name evidence="7" type="ORF">OSB1V03_LOCUS9715</name>
</gene>
<dbReference type="Proteomes" id="UP000759131">
    <property type="component" value="Unassembled WGS sequence"/>
</dbReference>
<feature type="domain" description="LIM zinc-binding" evidence="6">
    <location>
        <begin position="130"/>
        <end position="192"/>
    </location>
</feature>
<evidence type="ECO:0000313" key="8">
    <source>
        <dbReference type="Proteomes" id="UP000759131"/>
    </source>
</evidence>
<dbReference type="Pfam" id="PF00412">
    <property type="entry name" value="LIM"/>
    <property type="match status" value="2"/>
</dbReference>
<evidence type="ECO:0000256" key="3">
    <source>
        <dbReference type="ARBA" id="ARBA00022833"/>
    </source>
</evidence>
<name>A0A7R9KTV4_9ACAR</name>
<dbReference type="SMART" id="SM00132">
    <property type="entry name" value="LIM"/>
    <property type="match status" value="2"/>
</dbReference>
<organism evidence="7">
    <name type="scientific">Medioppia subpectinata</name>
    <dbReference type="NCBI Taxonomy" id="1979941"/>
    <lineage>
        <taxon>Eukaryota</taxon>
        <taxon>Metazoa</taxon>
        <taxon>Ecdysozoa</taxon>
        <taxon>Arthropoda</taxon>
        <taxon>Chelicerata</taxon>
        <taxon>Arachnida</taxon>
        <taxon>Acari</taxon>
        <taxon>Acariformes</taxon>
        <taxon>Sarcoptiformes</taxon>
        <taxon>Oribatida</taxon>
        <taxon>Brachypylina</taxon>
        <taxon>Oppioidea</taxon>
        <taxon>Oppiidae</taxon>
        <taxon>Medioppia</taxon>
    </lineage>
</organism>
<feature type="non-terminal residue" evidence="7">
    <location>
        <position position="1"/>
    </location>
</feature>
<dbReference type="AlphaFoldDB" id="A0A7R9KTV4"/>
<keyword evidence="3 5" id="KW-0862">Zinc</keyword>
<dbReference type="GO" id="GO:0005634">
    <property type="term" value="C:nucleus"/>
    <property type="evidence" value="ECO:0007669"/>
    <property type="project" value="TreeGrafter"/>
</dbReference>
<dbReference type="GO" id="GO:0045944">
    <property type="term" value="P:positive regulation of transcription by RNA polymerase II"/>
    <property type="evidence" value="ECO:0007669"/>
    <property type="project" value="TreeGrafter"/>
</dbReference>
<evidence type="ECO:0000256" key="5">
    <source>
        <dbReference type="PROSITE-ProRule" id="PRU00125"/>
    </source>
</evidence>
<dbReference type="PROSITE" id="PS50023">
    <property type="entry name" value="LIM_DOMAIN_2"/>
    <property type="match status" value="2"/>
</dbReference>
<evidence type="ECO:0000256" key="1">
    <source>
        <dbReference type="ARBA" id="ARBA00022723"/>
    </source>
</evidence>
<dbReference type="GO" id="GO:0046872">
    <property type="term" value="F:metal ion binding"/>
    <property type="evidence" value="ECO:0007669"/>
    <property type="project" value="UniProtKB-KW"/>
</dbReference>
<proteinExistence type="predicted"/>
<feature type="non-terminal residue" evidence="7">
    <location>
        <position position="196"/>
    </location>
</feature>
<dbReference type="GO" id="GO:0140297">
    <property type="term" value="F:DNA-binding transcription factor binding"/>
    <property type="evidence" value="ECO:0007669"/>
    <property type="project" value="TreeGrafter"/>
</dbReference>
<dbReference type="Gene3D" id="2.10.110.10">
    <property type="entry name" value="Cysteine Rich Protein"/>
    <property type="match status" value="2"/>
</dbReference>
<dbReference type="PANTHER" id="PTHR45787:SF1">
    <property type="entry name" value="LIM ZINC-BINDING DOMAIN-CONTAINING PROTEIN"/>
    <property type="match status" value="1"/>
</dbReference>
<dbReference type="InterPro" id="IPR001781">
    <property type="entry name" value="Znf_LIM"/>
</dbReference>
<keyword evidence="4 5" id="KW-0440">LIM domain</keyword>